<evidence type="ECO:0000313" key="2">
    <source>
        <dbReference type="EMBL" id="KAK0433668.1"/>
    </source>
</evidence>
<evidence type="ECO:0000313" key="3">
    <source>
        <dbReference type="Proteomes" id="UP001175211"/>
    </source>
</evidence>
<name>A0AA39MH53_ARMTA</name>
<dbReference type="RefSeq" id="XP_060321553.1">
    <property type="nucleotide sequence ID" value="XM_060470676.1"/>
</dbReference>
<reference evidence="2" key="1">
    <citation type="submission" date="2023-06" db="EMBL/GenBank/DDBJ databases">
        <authorList>
            <consortium name="Lawrence Berkeley National Laboratory"/>
            <person name="Ahrendt S."/>
            <person name="Sahu N."/>
            <person name="Indic B."/>
            <person name="Wong-Bajracharya J."/>
            <person name="Merenyi Z."/>
            <person name="Ke H.-M."/>
            <person name="Monk M."/>
            <person name="Kocsube S."/>
            <person name="Drula E."/>
            <person name="Lipzen A."/>
            <person name="Balint B."/>
            <person name="Henrissat B."/>
            <person name="Andreopoulos B."/>
            <person name="Martin F.M."/>
            <person name="Harder C.B."/>
            <person name="Rigling D."/>
            <person name="Ford K.L."/>
            <person name="Foster G.D."/>
            <person name="Pangilinan J."/>
            <person name="Papanicolaou A."/>
            <person name="Barry K."/>
            <person name="LaButti K."/>
            <person name="Viragh M."/>
            <person name="Koriabine M."/>
            <person name="Yan M."/>
            <person name="Riley R."/>
            <person name="Champramary S."/>
            <person name="Plett K.L."/>
            <person name="Tsai I.J."/>
            <person name="Slot J."/>
            <person name="Sipos G."/>
            <person name="Plett J."/>
            <person name="Nagy L.G."/>
            <person name="Grigoriev I.V."/>
        </authorList>
    </citation>
    <scope>NUCLEOTIDE SEQUENCE</scope>
    <source>
        <strain evidence="2">CCBAS 213</strain>
    </source>
</reference>
<sequence length="118" mass="13721">MFDLAQNSVEGTKVYIELRDHYRSIFALVSHQRTSVFYHHIEWRLSSLFLNRSAWSSSDDNGKQILRVKMIYGAFGFCHCISLPLTIHILLFSDHHAAYYQPYVVLAGPFSRFFSTLS</sequence>
<comment type="caution">
    <text evidence="2">The sequence shown here is derived from an EMBL/GenBank/DDBJ whole genome shotgun (WGS) entry which is preliminary data.</text>
</comment>
<keyword evidence="1" id="KW-0472">Membrane</keyword>
<proteinExistence type="predicted"/>
<dbReference type="EMBL" id="JAUEPS010000214">
    <property type="protein sequence ID" value="KAK0433668.1"/>
    <property type="molecule type" value="Genomic_DNA"/>
</dbReference>
<feature type="transmembrane region" description="Helical" evidence="1">
    <location>
        <begin position="71"/>
        <end position="91"/>
    </location>
</feature>
<dbReference type="Proteomes" id="UP001175211">
    <property type="component" value="Unassembled WGS sequence"/>
</dbReference>
<dbReference type="AlphaFoldDB" id="A0AA39MH53"/>
<gene>
    <name evidence="2" type="ORF">EV420DRAFT_1489011</name>
</gene>
<protein>
    <submittedName>
        <fullName evidence="2">Uncharacterized protein</fullName>
    </submittedName>
</protein>
<keyword evidence="3" id="KW-1185">Reference proteome</keyword>
<organism evidence="2 3">
    <name type="scientific">Armillaria tabescens</name>
    <name type="common">Ringless honey mushroom</name>
    <name type="synonym">Agaricus tabescens</name>
    <dbReference type="NCBI Taxonomy" id="1929756"/>
    <lineage>
        <taxon>Eukaryota</taxon>
        <taxon>Fungi</taxon>
        <taxon>Dikarya</taxon>
        <taxon>Basidiomycota</taxon>
        <taxon>Agaricomycotina</taxon>
        <taxon>Agaricomycetes</taxon>
        <taxon>Agaricomycetidae</taxon>
        <taxon>Agaricales</taxon>
        <taxon>Marasmiineae</taxon>
        <taxon>Physalacriaceae</taxon>
        <taxon>Desarmillaria</taxon>
    </lineage>
</organism>
<dbReference type="GeneID" id="85354224"/>
<accession>A0AA39MH53</accession>
<evidence type="ECO:0000256" key="1">
    <source>
        <dbReference type="SAM" id="Phobius"/>
    </source>
</evidence>
<keyword evidence="1" id="KW-0812">Transmembrane</keyword>
<keyword evidence="1" id="KW-1133">Transmembrane helix</keyword>